<dbReference type="Proteomes" id="UP000266568">
    <property type="component" value="Unassembled WGS sequence"/>
</dbReference>
<proteinExistence type="predicted"/>
<keyword evidence="4" id="KW-1185">Reference proteome</keyword>
<evidence type="ECO:0000313" key="3">
    <source>
        <dbReference type="EMBL" id="RIA45933.1"/>
    </source>
</evidence>
<reference evidence="3 4" key="1">
    <citation type="submission" date="2018-08" db="EMBL/GenBank/DDBJ databases">
        <title>Genomic Encyclopedia of Type Strains, Phase IV (KMG-IV): sequencing the most valuable type-strain genomes for metagenomic binning, comparative biology and taxonomic classification.</title>
        <authorList>
            <person name="Goeker M."/>
        </authorList>
    </citation>
    <scope>NUCLEOTIDE SEQUENCE [LARGE SCALE GENOMIC DNA]</scope>
    <source>
        <strain evidence="3 4">DSM 25527</strain>
    </source>
</reference>
<dbReference type="GO" id="GO:0030246">
    <property type="term" value="F:carbohydrate binding"/>
    <property type="evidence" value="ECO:0007669"/>
    <property type="project" value="UniProtKB-KW"/>
</dbReference>
<dbReference type="PROSITE" id="PS50927">
    <property type="entry name" value="BULB_LECTIN"/>
    <property type="match status" value="1"/>
</dbReference>
<dbReference type="InterPro" id="IPR036426">
    <property type="entry name" value="Bulb-type_lectin_dom_sf"/>
</dbReference>
<dbReference type="InterPro" id="IPR001480">
    <property type="entry name" value="Bulb-type_lectin_dom"/>
</dbReference>
<feature type="domain" description="Bulb-type lectin" evidence="2">
    <location>
        <begin position="355"/>
        <end position="464"/>
    </location>
</feature>
<dbReference type="OrthoDB" id="7320733at2"/>
<feature type="signal peptide" evidence="1">
    <location>
        <begin position="1"/>
        <end position="23"/>
    </location>
</feature>
<comment type="caution">
    <text evidence="3">The sequence shown here is derived from an EMBL/GenBank/DDBJ whole genome shotgun (WGS) entry which is preliminary data.</text>
</comment>
<dbReference type="SUPFAM" id="SSF51110">
    <property type="entry name" value="alpha-D-mannose-specific plant lectins"/>
    <property type="match status" value="1"/>
</dbReference>
<dbReference type="AlphaFoldDB" id="A0A397PC05"/>
<dbReference type="SMART" id="SM00108">
    <property type="entry name" value="B_lectin"/>
    <property type="match status" value="1"/>
</dbReference>
<protein>
    <submittedName>
        <fullName evidence="3">D-mannose binding lectin</fullName>
    </submittedName>
</protein>
<sequence>MRNYFIPLAAVLLSILNFSSAHAQAHPELYDYLTQDVCLNSSGAVVAGDPATCPNRRNIGLYENSPYIVTDFDSVTGATYSATNSFPVLGTDGYTRIMVSKNLQGGFNSNFQFSFSEARDGYDLIDVTFTTSASFIRTSDGGCYDQIWSRSASYSTPGARAGGWRLFPLPSAPSSWPQTNSATHATYHIQLTPNRPGCVSGSSIGRTYWNAPAQYQFETGKLLTAIRSDHFAAENLSQQNNALERYYFTKEYGYTRWEAWIPRSRCYQERGTTAPICHPESTNYPLQSRCKVMNVSSTGHPGLDRWGNQDWVRVDCRDQTNYVALNTPQIMLDTVMAQTNGVVDINFHQLNESLATYAAPGTTLLSNQSIMSPDGRFTFRAQSDFNVVQYMNATPLWASNTAGASVMGRLAFQTDGNLVLYNNVNVPYWSSASPGFPNAALYVKNDGNVVMLSNRARGALLWSTNTCCH</sequence>
<evidence type="ECO:0000256" key="1">
    <source>
        <dbReference type="SAM" id="SignalP"/>
    </source>
</evidence>
<dbReference type="RefSeq" id="WP_004211662.1">
    <property type="nucleotide sequence ID" value="NZ_QXDC01000002.1"/>
</dbReference>
<feature type="chain" id="PRO_5017354078" evidence="1">
    <location>
        <begin position="24"/>
        <end position="469"/>
    </location>
</feature>
<organism evidence="3 4">
    <name type="scientific">Hephaestia caeni</name>
    <dbReference type="NCBI Taxonomy" id="645617"/>
    <lineage>
        <taxon>Bacteria</taxon>
        <taxon>Pseudomonadati</taxon>
        <taxon>Pseudomonadota</taxon>
        <taxon>Alphaproteobacteria</taxon>
        <taxon>Sphingomonadales</taxon>
        <taxon>Sphingomonadaceae</taxon>
        <taxon>Hephaestia</taxon>
    </lineage>
</organism>
<evidence type="ECO:0000259" key="2">
    <source>
        <dbReference type="PROSITE" id="PS50927"/>
    </source>
</evidence>
<dbReference type="Gene3D" id="2.90.10.10">
    <property type="entry name" value="Bulb-type lectin domain"/>
    <property type="match status" value="2"/>
</dbReference>
<accession>A0A397PC05</accession>
<evidence type="ECO:0000313" key="4">
    <source>
        <dbReference type="Proteomes" id="UP000266568"/>
    </source>
</evidence>
<gene>
    <name evidence="3" type="ORF">DFR49_0462</name>
</gene>
<keyword evidence="3" id="KW-0430">Lectin</keyword>
<dbReference type="EMBL" id="QXDC01000002">
    <property type="protein sequence ID" value="RIA45933.1"/>
    <property type="molecule type" value="Genomic_DNA"/>
</dbReference>
<name>A0A397PC05_9SPHN</name>
<keyword evidence="1" id="KW-0732">Signal</keyword>